<dbReference type="InterPro" id="IPR003010">
    <property type="entry name" value="C-N_Hydrolase"/>
</dbReference>
<dbReference type="GO" id="GO:0004040">
    <property type="term" value="F:amidase activity"/>
    <property type="evidence" value="ECO:0007669"/>
    <property type="project" value="UniProtKB-EC"/>
</dbReference>
<dbReference type="Gene3D" id="3.60.110.10">
    <property type="entry name" value="Carbon-nitrogen hydrolase"/>
    <property type="match status" value="1"/>
</dbReference>
<name>A0A6J4V1D7_9BACT</name>
<dbReference type="EC" id="3.5.1.4" evidence="4"/>
<evidence type="ECO:0000259" key="3">
    <source>
        <dbReference type="PROSITE" id="PS50263"/>
    </source>
</evidence>
<dbReference type="PANTHER" id="PTHR23088:SF27">
    <property type="entry name" value="DEAMINATED GLUTATHIONE AMIDASE"/>
    <property type="match status" value="1"/>
</dbReference>
<dbReference type="CDD" id="cd07572">
    <property type="entry name" value="nit"/>
    <property type="match status" value="1"/>
</dbReference>
<gene>
    <name evidence="4" type="ORF">AVDCRST_MAG73-3855</name>
</gene>
<dbReference type="SUPFAM" id="SSF56317">
    <property type="entry name" value="Carbon-nitrogen hydrolase"/>
    <property type="match status" value="1"/>
</dbReference>
<dbReference type="AlphaFoldDB" id="A0A6J4V1D7"/>
<evidence type="ECO:0000256" key="2">
    <source>
        <dbReference type="ARBA" id="ARBA00022801"/>
    </source>
</evidence>
<keyword evidence="2 4" id="KW-0378">Hydrolase</keyword>
<comment type="similarity">
    <text evidence="1">Belongs to the carbon-nitrogen hydrolase superfamily. NIT1/NIT2 family.</text>
</comment>
<dbReference type="Pfam" id="PF00795">
    <property type="entry name" value="CN_hydrolase"/>
    <property type="match status" value="1"/>
</dbReference>
<dbReference type="InterPro" id="IPR001110">
    <property type="entry name" value="UPF0012_CS"/>
</dbReference>
<proteinExistence type="inferred from homology"/>
<dbReference type="PANTHER" id="PTHR23088">
    <property type="entry name" value="NITRILASE-RELATED"/>
    <property type="match status" value="1"/>
</dbReference>
<evidence type="ECO:0000313" key="4">
    <source>
        <dbReference type="EMBL" id="CAA9562588.1"/>
    </source>
</evidence>
<organism evidence="4">
    <name type="scientific">uncultured Thermomicrobiales bacterium</name>
    <dbReference type="NCBI Taxonomy" id="1645740"/>
    <lineage>
        <taxon>Bacteria</taxon>
        <taxon>Pseudomonadati</taxon>
        <taxon>Thermomicrobiota</taxon>
        <taxon>Thermomicrobia</taxon>
        <taxon>Thermomicrobiales</taxon>
        <taxon>environmental samples</taxon>
    </lineage>
</organism>
<evidence type="ECO:0000256" key="1">
    <source>
        <dbReference type="ARBA" id="ARBA00010613"/>
    </source>
</evidence>
<accession>A0A6J4V1D7</accession>
<dbReference type="InterPro" id="IPR036526">
    <property type="entry name" value="C-N_Hydrolase_sf"/>
</dbReference>
<dbReference type="PROSITE" id="PS50263">
    <property type="entry name" value="CN_HYDROLASE"/>
    <property type="match status" value="1"/>
</dbReference>
<dbReference type="PROSITE" id="PS01227">
    <property type="entry name" value="UPF0012"/>
    <property type="match status" value="1"/>
</dbReference>
<protein>
    <submittedName>
        <fullName evidence="4">Aliphatic amidase AmiE</fullName>
        <ecNumber evidence="4">3.5.1.4</ecNumber>
    </submittedName>
</protein>
<reference evidence="4" key="1">
    <citation type="submission" date="2020-02" db="EMBL/GenBank/DDBJ databases">
        <authorList>
            <person name="Meier V. D."/>
        </authorList>
    </citation>
    <scope>NUCLEOTIDE SEQUENCE</scope>
    <source>
        <strain evidence="4">AVDCRST_MAG73</strain>
    </source>
</reference>
<sequence>MQGREFGPSSLSVAAVQMNSGADKVANVETALRLIDRAAAGGARLIALPEVWTYLGPEEGERENAEPIPGPTTDRLAERARRHGVWIHAGSIVETRAGDPRLRNTTAVLAPSGEVVARYTKIHLYDVVLDGVATYQESATISPGDEIVTVDVEGVTVGLTICYDLRFPELFRILALRGAEVIVLPAAFTLATGKDHWEVLIRARAIENGVFMVAPAQVGKHGDKWCYGRSMIVDPWGTVLATAPDTETAIGCDLDLDRLRSVRRQVPSLANRIPERYAWPEVAATGVR</sequence>
<dbReference type="InterPro" id="IPR045254">
    <property type="entry name" value="Nit1/2_C-N_Hydrolase"/>
</dbReference>
<feature type="domain" description="CN hydrolase" evidence="3">
    <location>
        <begin position="11"/>
        <end position="256"/>
    </location>
</feature>
<dbReference type="EMBL" id="CADCWE010000253">
    <property type="protein sequence ID" value="CAA9562588.1"/>
    <property type="molecule type" value="Genomic_DNA"/>
</dbReference>